<evidence type="ECO:0000313" key="1">
    <source>
        <dbReference type="EMBL" id="CAB5033351.1"/>
    </source>
</evidence>
<dbReference type="Gene3D" id="1.10.1780.10">
    <property type="entry name" value="Clp, N-terminal domain"/>
    <property type="match status" value="1"/>
</dbReference>
<protein>
    <submittedName>
        <fullName evidence="1">Unannotated protein</fullName>
    </submittedName>
</protein>
<gene>
    <name evidence="1" type="ORF">UFOPK4237_00064</name>
</gene>
<accession>A0A6J7RWX3</accession>
<name>A0A6J7RWX3_9ZZZZ</name>
<sequence>MIRHSKSLLLVWRIAELEASNLKQDTIKSAHLFLGILKVVEINISKVFDNLKENDLEEIKRDIADLKGCVGEYISDLTYARRFLRHILPKGSGSSSSERLRRNKTARMVFGDAEALAQKTRSPVLPTHLLMALLKLDDAQTKTVLEKVHVELDSFRKYVFSYISKSRKL</sequence>
<dbReference type="AlphaFoldDB" id="A0A6J7RWX3"/>
<organism evidence="1">
    <name type="scientific">freshwater metagenome</name>
    <dbReference type="NCBI Taxonomy" id="449393"/>
    <lineage>
        <taxon>unclassified sequences</taxon>
        <taxon>metagenomes</taxon>
        <taxon>ecological metagenomes</taxon>
    </lineage>
</organism>
<dbReference type="SUPFAM" id="SSF81923">
    <property type="entry name" value="Double Clp-N motif"/>
    <property type="match status" value="1"/>
</dbReference>
<dbReference type="EMBL" id="CAFBPZ010000002">
    <property type="protein sequence ID" value="CAB5033351.1"/>
    <property type="molecule type" value="Genomic_DNA"/>
</dbReference>
<reference evidence="1" key="1">
    <citation type="submission" date="2020-05" db="EMBL/GenBank/DDBJ databases">
        <authorList>
            <person name="Chiriac C."/>
            <person name="Salcher M."/>
            <person name="Ghai R."/>
            <person name="Kavagutti S V."/>
        </authorList>
    </citation>
    <scope>NUCLEOTIDE SEQUENCE</scope>
</reference>
<dbReference type="InterPro" id="IPR036628">
    <property type="entry name" value="Clp_N_dom_sf"/>
</dbReference>
<proteinExistence type="predicted"/>